<feature type="compositionally biased region" description="Low complexity" evidence="2">
    <location>
        <begin position="212"/>
        <end position="230"/>
    </location>
</feature>
<evidence type="ECO:0000313" key="4">
    <source>
        <dbReference type="Proteomes" id="UP000008141"/>
    </source>
</evidence>
<feature type="region of interest" description="Disordered" evidence="2">
    <location>
        <begin position="156"/>
        <end position="184"/>
    </location>
</feature>
<dbReference type="eggNOG" id="ENOG502SWBX">
    <property type="taxonomic scope" value="Eukaryota"/>
</dbReference>
<sequence length="639" mass="66093">MRCLLLQAGEGWEELVELHALPVGTLPEDVLQQGQLYQASIAGGSGGRLYWQHSPLAWQHNLLASGLANTQARVCGDAVLALPEPASELQLHQQVQQLAAQHLRHSAGWRLSGAGPCGAIGGIDPSCAPGRRKRSVGSQQQQQALLQQLLRRPVRASAQQRPGVAADAQAGAQEWGEAAVAAPGTPERQPVLAATTAAAGVQQPGPEPENPQPQQAGLRAARQHPPQQQASHEVQIFECEPRQQLLWSIAGRATSMSWQGGAAAAGAPAAGAGPAGLSPAVAVPAVAVQPATCDSLPAAAPAAAEAVLGLPSDAAPAVLPVKYRGSLERSCWTELQPEMLAVVLAQAGHSSHTARTLSQVCSSWRQGVAAERSALRQLRFSRLEPRAAGSCGNGSSQASSALSGAGAERSSSSGGFQLPWLVEQAVKAGNVAASVAAARYLERQGQDGVLPQSTPGSAAALRAAGTWYGAESEAAALRRGAGAAAARSSGMAAQAARYWARAAKAGHPEAQWKLGLGHYKGLMGLSHDSEEALMWLSRAARQLEEAAAKPGGGAGSSDCRGAAGTPPNTVQPRLPVLMTQASCRQTLAQAAHILGYLCLDGEGTRADTQAAIRWFRLAERYGCLEAGRVLGSLYNSGQY</sequence>
<dbReference type="OrthoDB" id="515688at2759"/>
<feature type="region of interest" description="Disordered" evidence="2">
    <location>
        <begin position="196"/>
        <end position="232"/>
    </location>
</feature>
<dbReference type="Gene3D" id="1.25.40.10">
    <property type="entry name" value="Tetratricopeptide repeat domain"/>
    <property type="match status" value="1"/>
</dbReference>
<dbReference type="InterPro" id="IPR011990">
    <property type="entry name" value="TPR-like_helical_dom_sf"/>
</dbReference>
<dbReference type="SMART" id="SM00671">
    <property type="entry name" value="SEL1"/>
    <property type="match status" value="2"/>
</dbReference>
<proteinExistence type="inferred from homology"/>
<evidence type="ECO:0000256" key="2">
    <source>
        <dbReference type="SAM" id="MobiDB-lite"/>
    </source>
</evidence>
<evidence type="ECO:0000256" key="1">
    <source>
        <dbReference type="ARBA" id="ARBA00038101"/>
    </source>
</evidence>
<keyword evidence="4" id="KW-1185">Reference proteome</keyword>
<comment type="similarity">
    <text evidence="1">Belongs to the sel-1 family.</text>
</comment>
<dbReference type="InterPro" id="IPR006597">
    <property type="entry name" value="Sel1-like"/>
</dbReference>
<feature type="compositionally biased region" description="Low complexity" evidence="2">
    <location>
        <begin position="164"/>
        <end position="182"/>
    </location>
</feature>
<feature type="region of interest" description="Disordered" evidence="2">
    <location>
        <begin position="546"/>
        <end position="572"/>
    </location>
</feature>
<reference evidence="3 4" key="1">
    <citation type="journal article" date="2010" name="Plant Cell">
        <title>The Chlorella variabilis NC64A genome reveals adaptation to photosymbiosis, coevolution with viruses, and cryptic sex.</title>
        <authorList>
            <person name="Blanc G."/>
            <person name="Duncan G."/>
            <person name="Agarkova I."/>
            <person name="Borodovsky M."/>
            <person name="Gurnon J."/>
            <person name="Kuo A."/>
            <person name="Lindquist E."/>
            <person name="Lucas S."/>
            <person name="Pangilinan J."/>
            <person name="Polle J."/>
            <person name="Salamov A."/>
            <person name="Terry A."/>
            <person name="Yamada T."/>
            <person name="Dunigan D.D."/>
            <person name="Grigoriev I.V."/>
            <person name="Claverie J.M."/>
            <person name="Van Etten J.L."/>
        </authorList>
    </citation>
    <scope>NUCLEOTIDE SEQUENCE [LARGE SCALE GENOMIC DNA]</scope>
    <source>
        <strain evidence="3 4">NC64A</strain>
    </source>
</reference>
<protein>
    <submittedName>
        <fullName evidence="3">Uncharacterized protein</fullName>
    </submittedName>
</protein>
<dbReference type="InterPro" id="IPR050767">
    <property type="entry name" value="Sel1_AlgK"/>
</dbReference>
<dbReference type="PANTHER" id="PTHR11102">
    <property type="entry name" value="SEL-1-LIKE PROTEIN"/>
    <property type="match status" value="1"/>
</dbReference>
<gene>
    <name evidence="3" type="ORF">CHLNCDRAFT_133431</name>
</gene>
<dbReference type="SUPFAM" id="SSF81901">
    <property type="entry name" value="HCP-like"/>
    <property type="match status" value="1"/>
</dbReference>
<dbReference type="EMBL" id="GL433835">
    <property type="protein sequence ID" value="EFN60103.1"/>
    <property type="molecule type" value="Genomic_DNA"/>
</dbReference>
<dbReference type="PANTHER" id="PTHR11102:SF160">
    <property type="entry name" value="ERAD-ASSOCIATED E3 UBIQUITIN-PROTEIN LIGASE COMPONENT HRD3"/>
    <property type="match status" value="1"/>
</dbReference>
<accession>E1Z333</accession>
<dbReference type="GeneID" id="17359047"/>
<organism evidence="4">
    <name type="scientific">Chlorella variabilis</name>
    <name type="common">Green alga</name>
    <dbReference type="NCBI Taxonomy" id="554065"/>
    <lineage>
        <taxon>Eukaryota</taxon>
        <taxon>Viridiplantae</taxon>
        <taxon>Chlorophyta</taxon>
        <taxon>core chlorophytes</taxon>
        <taxon>Trebouxiophyceae</taxon>
        <taxon>Chlorellales</taxon>
        <taxon>Chlorellaceae</taxon>
        <taxon>Chlorella clade</taxon>
        <taxon>Chlorella</taxon>
    </lineage>
</organism>
<dbReference type="STRING" id="554065.E1Z333"/>
<dbReference type="AlphaFoldDB" id="E1Z333"/>
<feature type="region of interest" description="Disordered" evidence="2">
    <location>
        <begin position="386"/>
        <end position="406"/>
    </location>
</feature>
<name>E1Z333_CHLVA</name>
<dbReference type="RefSeq" id="XP_005852205.1">
    <property type="nucleotide sequence ID" value="XM_005852143.1"/>
</dbReference>
<evidence type="ECO:0000313" key="3">
    <source>
        <dbReference type="EMBL" id="EFN60103.1"/>
    </source>
</evidence>
<dbReference type="Proteomes" id="UP000008141">
    <property type="component" value="Unassembled WGS sequence"/>
</dbReference>
<dbReference type="Pfam" id="PF08238">
    <property type="entry name" value="Sel1"/>
    <property type="match status" value="2"/>
</dbReference>
<dbReference type="KEGG" id="cvr:CHLNCDRAFT_133431"/>
<feature type="compositionally biased region" description="Low complexity" evidence="2">
    <location>
        <begin position="393"/>
        <end position="406"/>
    </location>
</feature>
<dbReference type="InParanoid" id="E1Z333"/>